<accession>A0A8K0IX54</accession>
<feature type="compositionally biased region" description="Polar residues" evidence="1">
    <location>
        <begin position="394"/>
        <end position="405"/>
    </location>
</feature>
<evidence type="ECO:0000313" key="3">
    <source>
        <dbReference type="Proteomes" id="UP000797356"/>
    </source>
</evidence>
<evidence type="ECO:0000313" key="2">
    <source>
        <dbReference type="EMBL" id="KAG1368509.1"/>
    </source>
</evidence>
<feature type="compositionally biased region" description="Basic and acidic residues" evidence="1">
    <location>
        <begin position="172"/>
        <end position="187"/>
    </location>
</feature>
<dbReference type="EMBL" id="CM017885">
    <property type="protein sequence ID" value="KAG1368509.1"/>
    <property type="molecule type" value="Genomic_DNA"/>
</dbReference>
<keyword evidence="2" id="KW-0282">Flagellum</keyword>
<feature type="compositionally biased region" description="Polar residues" evidence="1">
    <location>
        <begin position="277"/>
        <end position="301"/>
    </location>
</feature>
<dbReference type="PANTHER" id="PTHR33700:SF4">
    <property type="entry name" value="MYB-LIKE PROTEIN X"/>
    <property type="match status" value="1"/>
</dbReference>
<feature type="region of interest" description="Disordered" evidence="1">
    <location>
        <begin position="380"/>
        <end position="417"/>
    </location>
</feature>
<comment type="caution">
    <text evidence="2">The sequence shown here is derived from an EMBL/GenBank/DDBJ whole genome shotgun (WGS) entry which is preliminary data.</text>
</comment>
<proteinExistence type="predicted"/>
<name>A0A8K0IX54_COCNU</name>
<evidence type="ECO:0000256" key="1">
    <source>
        <dbReference type="SAM" id="MobiDB-lite"/>
    </source>
</evidence>
<feature type="compositionally biased region" description="Acidic residues" evidence="1">
    <location>
        <begin position="109"/>
        <end position="171"/>
    </location>
</feature>
<sequence length="449" mass="49333">MMRQVSSRNQRSKGLRVKNVLQLCLLAAVCFWLVYQLKHSYNKKMALEERNLKVPEKMVESQLEFLKLGRKDLPRGEENNSGNGIDEKEEGSEEIEEEEQDQEIKQAMEDEEAGGDGDDEIDEQDQERDDEQEEQERADEEAEDGEELINEEDKDGQGEETEPLDDQDPEEDSSHKAREESYKRDDVSSAVLRENQAKNSEDGDGDAIDEVRENTDADDMANGADDASKANRDLSVGGEDVSKDNITDVALAGSKTNQDDNPTTNASVIEKKGSEFGLSTSEGSPTGNQRELQANSTTAAVTKNHIEAQANSTSAVSNNQTETQTSSTTVSDAVAEIAPLQNETSSRDSVQKHSVLVEIENSERDKINLNNVVKEGLAERSNAAVGQEDAGEHSSVSLGTSNNGDPIQGEFTESLHKMVTEEERDARIDLSTLLAMQNEVKSMADEAAE</sequence>
<dbReference type="Proteomes" id="UP000797356">
    <property type="component" value="Chromosome 14"/>
</dbReference>
<feature type="region of interest" description="Disordered" evidence="1">
    <location>
        <begin position="70"/>
        <end position="331"/>
    </location>
</feature>
<dbReference type="PANTHER" id="PTHR33700">
    <property type="entry name" value="MYB-LIKE PROTEIN X"/>
    <property type="match status" value="1"/>
</dbReference>
<protein>
    <submittedName>
        <fullName evidence="2">Cilia- and flagella-associated protein</fullName>
    </submittedName>
</protein>
<dbReference type="OrthoDB" id="1928179at2759"/>
<organism evidence="2 3">
    <name type="scientific">Cocos nucifera</name>
    <name type="common">Coconut palm</name>
    <dbReference type="NCBI Taxonomy" id="13894"/>
    <lineage>
        <taxon>Eukaryota</taxon>
        <taxon>Viridiplantae</taxon>
        <taxon>Streptophyta</taxon>
        <taxon>Embryophyta</taxon>
        <taxon>Tracheophyta</taxon>
        <taxon>Spermatophyta</taxon>
        <taxon>Magnoliopsida</taxon>
        <taxon>Liliopsida</taxon>
        <taxon>Arecaceae</taxon>
        <taxon>Arecoideae</taxon>
        <taxon>Cocoseae</taxon>
        <taxon>Attaleinae</taxon>
        <taxon>Cocos</taxon>
    </lineage>
</organism>
<gene>
    <name evidence="2" type="ORF">COCNU_14G009770</name>
</gene>
<feature type="compositionally biased region" description="Acidic residues" evidence="1">
    <location>
        <begin position="87"/>
        <end position="101"/>
    </location>
</feature>
<reference evidence="2" key="2">
    <citation type="submission" date="2019-07" db="EMBL/GenBank/DDBJ databases">
        <authorList>
            <person name="Yang Y."/>
            <person name="Bocs S."/>
            <person name="Baudouin L."/>
        </authorList>
    </citation>
    <scope>NUCLEOTIDE SEQUENCE</scope>
    <source>
        <tissue evidence="2">Spear leaf of Hainan Tall coconut</tissue>
    </source>
</reference>
<feature type="compositionally biased region" description="Polar residues" evidence="1">
    <location>
        <begin position="254"/>
        <end position="267"/>
    </location>
</feature>
<reference evidence="2" key="1">
    <citation type="journal article" date="2017" name="Gigascience">
        <title>The genome draft of coconut (Cocos nucifera).</title>
        <authorList>
            <person name="Xiao Y."/>
            <person name="Xu P."/>
            <person name="Fan H."/>
            <person name="Baudouin L."/>
            <person name="Xia W."/>
            <person name="Bocs S."/>
            <person name="Xu J."/>
            <person name="Li Q."/>
            <person name="Guo A."/>
            <person name="Zhou L."/>
            <person name="Li J."/>
            <person name="Wu Y."/>
            <person name="Ma Z."/>
            <person name="Armero A."/>
            <person name="Issali A.E."/>
            <person name="Liu N."/>
            <person name="Peng M."/>
            <person name="Yang Y."/>
        </authorList>
    </citation>
    <scope>NUCLEOTIDE SEQUENCE</scope>
    <source>
        <tissue evidence="2">Spear leaf of Hainan Tall coconut</tissue>
    </source>
</reference>
<dbReference type="AlphaFoldDB" id="A0A8K0IX54"/>
<keyword evidence="2" id="KW-0966">Cell projection</keyword>
<keyword evidence="3" id="KW-1185">Reference proteome</keyword>
<keyword evidence="2" id="KW-0969">Cilium</keyword>
<feature type="compositionally biased region" description="Low complexity" evidence="1">
    <location>
        <begin position="316"/>
        <end position="331"/>
    </location>
</feature>